<comment type="similarity">
    <text evidence="6">Belongs to the acetyltransferase family. NAA60 subfamily.</text>
</comment>
<proteinExistence type="inferred from homology"/>
<dbReference type="EMBL" id="CAJNOJ010000027">
    <property type="protein sequence ID" value="CAF0873152.1"/>
    <property type="molecule type" value="Genomic_DNA"/>
</dbReference>
<keyword evidence="2" id="KW-0808">Transferase</keyword>
<dbReference type="GO" id="GO:0007059">
    <property type="term" value="P:chromosome segregation"/>
    <property type="evidence" value="ECO:0007669"/>
    <property type="project" value="UniProtKB-KW"/>
</dbReference>
<keyword evidence="14" id="KW-1185">Reference proteome</keyword>
<evidence type="ECO:0000256" key="6">
    <source>
        <dbReference type="ARBA" id="ARBA00025774"/>
    </source>
</evidence>
<evidence type="ECO:0000256" key="10">
    <source>
        <dbReference type="ARBA" id="ARBA00048848"/>
    </source>
</evidence>
<dbReference type="InterPro" id="IPR000182">
    <property type="entry name" value="GNAT_dom"/>
</dbReference>
<keyword evidence="3" id="KW-0159">Chromosome partition</keyword>
<dbReference type="InterPro" id="IPR045141">
    <property type="entry name" value="NAA60-like"/>
</dbReference>
<evidence type="ECO:0000256" key="7">
    <source>
        <dbReference type="ARBA" id="ARBA00026111"/>
    </source>
</evidence>
<dbReference type="EMBL" id="CAJNOR010008337">
    <property type="protein sequence ID" value="CAF1631814.1"/>
    <property type="molecule type" value="Genomic_DNA"/>
</dbReference>
<dbReference type="GO" id="GO:0000139">
    <property type="term" value="C:Golgi membrane"/>
    <property type="evidence" value="ECO:0007669"/>
    <property type="project" value="TreeGrafter"/>
</dbReference>
<dbReference type="GO" id="GO:0120518">
    <property type="term" value="F:protein N-terminal-methionine acetyltransferase activity"/>
    <property type="evidence" value="ECO:0007669"/>
    <property type="project" value="UniProtKB-EC"/>
</dbReference>
<gene>
    <name evidence="12" type="ORF">EDS130_LOCUS8395</name>
    <name evidence="13" type="ORF">XAT740_LOCUS51787</name>
</gene>
<dbReference type="Proteomes" id="UP000663852">
    <property type="component" value="Unassembled WGS sequence"/>
</dbReference>
<keyword evidence="4" id="KW-0156">Chromatin regulator</keyword>
<evidence type="ECO:0000256" key="8">
    <source>
        <dbReference type="ARBA" id="ARBA00026144"/>
    </source>
</evidence>
<sequence length="261" mass="30486">MQTSSSIVLDLDHTFDSESFHVLPNSNLSITFRFLRPGDQSEVKSLCVDWFPVEYPDKWYDDIVHNKKYFSLAACDVYTQQILGLIVATVLPLGSCNNEDRQILHKIFSLTTSVCYILILGVVKEYRRQGLANLLLENLLNTLARYETCKAVYLHVLYSNKSAIQFYQSKLFQYRTHLPYYYLIKGEHFDAYCFVRYINGGYPPFTLSDFLTNMWMRLTKASPCRLLNTLRYFLADRFLFLNTNKRLLSSSSSYKQLSRIV</sequence>
<dbReference type="PANTHER" id="PTHR14744">
    <property type="entry name" value="N-ALPHA-ACETYLTRANSFERASE 60"/>
    <property type="match status" value="1"/>
</dbReference>
<comment type="caution">
    <text evidence="12">The sequence shown here is derived from an EMBL/GenBank/DDBJ whole genome shotgun (WGS) entry which is preliminary data.</text>
</comment>
<dbReference type="AlphaFoldDB" id="A0A813XAK6"/>
<comment type="catalytic activity">
    <reaction evidence="10">
        <text>N-terminal L-methionyl-[transmembrane protein] + acetyl-CoA = N-terminal N(alpha)-acetyl-L-methionyl-[transmembrane protein] + CoA + H(+)</text>
        <dbReference type="Rhea" id="RHEA:50604"/>
        <dbReference type="Rhea" id="RHEA-COMP:12745"/>
        <dbReference type="Rhea" id="RHEA-COMP:12746"/>
        <dbReference type="ChEBI" id="CHEBI:15378"/>
        <dbReference type="ChEBI" id="CHEBI:57287"/>
        <dbReference type="ChEBI" id="CHEBI:57288"/>
        <dbReference type="ChEBI" id="CHEBI:64731"/>
        <dbReference type="ChEBI" id="CHEBI:133414"/>
        <dbReference type="EC" id="2.3.1.259"/>
    </reaction>
</comment>
<dbReference type="GO" id="GO:0004402">
    <property type="term" value="F:histone acetyltransferase activity"/>
    <property type="evidence" value="ECO:0007669"/>
    <property type="project" value="TreeGrafter"/>
</dbReference>
<evidence type="ECO:0000313" key="14">
    <source>
        <dbReference type="Proteomes" id="UP000663828"/>
    </source>
</evidence>
<evidence type="ECO:0000313" key="15">
    <source>
        <dbReference type="Proteomes" id="UP000663852"/>
    </source>
</evidence>
<comment type="catalytic activity">
    <reaction evidence="9">
        <text>L-lysyl-[protein] + acetyl-CoA = N(6)-acetyl-L-lysyl-[protein] + CoA + H(+)</text>
        <dbReference type="Rhea" id="RHEA:45948"/>
        <dbReference type="Rhea" id="RHEA-COMP:9752"/>
        <dbReference type="Rhea" id="RHEA-COMP:10731"/>
        <dbReference type="ChEBI" id="CHEBI:15378"/>
        <dbReference type="ChEBI" id="CHEBI:29969"/>
        <dbReference type="ChEBI" id="CHEBI:57287"/>
        <dbReference type="ChEBI" id="CHEBI:57288"/>
        <dbReference type="ChEBI" id="CHEBI:61930"/>
        <dbReference type="EC" id="2.3.1.48"/>
    </reaction>
</comment>
<dbReference type="EC" id="2.3.1.48" evidence="1"/>
<organism evidence="12 15">
    <name type="scientific">Adineta ricciae</name>
    <name type="common">Rotifer</name>
    <dbReference type="NCBI Taxonomy" id="249248"/>
    <lineage>
        <taxon>Eukaryota</taxon>
        <taxon>Metazoa</taxon>
        <taxon>Spiralia</taxon>
        <taxon>Gnathifera</taxon>
        <taxon>Rotifera</taxon>
        <taxon>Eurotatoria</taxon>
        <taxon>Bdelloidea</taxon>
        <taxon>Adinetida</taxon>
        <taxon>Adinetidae</taxon>
        <taxon>Adineta</taxon>
    </lineage>
</organism>
<evidence type="ECO:0000313" key="13">
    <source>
        <dbReference type="EMBL" id="CAF1631814.1"/>
    </source>
</evidence>
<dbReference type="SUPFAM" id="SSF55729">
    <property type="entry name" value="Acyl-CoA N-acyltransferases (Nat)"/>
    <property type="match status" value="1"/>
</dbReference>
<dbReference type="PANTHER" id="PTHR14744:SF15">
    <property type="entry name" value="N-ALPHA-ACETYLTRANSFERASE 60"/>
    <property type="match status" value="1"/>
</dbReference>
<dbReference type="Proteomes" id="UP000663828">
    <property type="component" value="Unassembled WGS sequence"/>
</dbReference>
<dbReference type="InterPro" id="IPR016181">
    <property type="entry name" value="Acyl_CoA_acyltransferase"/>
</dbReference>
<keyword evidence="5" id="KW-0012">Acyltransferase</keyword>
<feature type="domain" description="N-acetyltransferase" evidence="11">
    <location>
        <begin position="30"/>
        <end position="196"/>
    </location>
</feature>
<reference evidence="12" key="1">
    <citation type="submission" date="2021-02" db="EMBL/GenBank/DDBJ databases">
        <authorList>
            <person name="Nowell W R."/>
        </authorList>
    </citation>
    <scope>NUCLEOTIDE SEQUENCE</scope>
</reference>
<accession>A0A813XAK6</accession>
<evidence type="ECO:0000256" key="1">
    <source>
        <dbReference type="ARBA" id="ARBA00013184"/>
    </source>
</evidence>
<dbReference type="Gene3D" id="3.40.630.30">
    <property type="match status" value="1"/>
</dbReference>
<evidence type="ECO:0000256" key="4">
    <source>
        <dbReference type="ARBA" id="ARBA00022853"/>
    </source>
</evidence>
<dbReference type="PROSITE" id="PS51186">
    <property type="entry name" value="GNAT"/>
    <property type="match status" value="1"/>
</dbReference>
<dbReference type="Pfam" id="PF00583">
    <property type="entry name" value="Acetyltransf_1"/>
    <property type="match status" value="1"/>
</dbReference>
<dbReference type="OrthoDB" id="47017at2759"/>
<evidence type="ECO:0000259" key="11">
    <source>
        <dbReference type="PROSITE" id="PS51186"/>
    </source>
</evidence>
<dbReference type="EC" id="2.3.1.259" evidence="7"/>
<name>A0A813XAK6_ADIRI</name>
<evidence type="ECO:0000256" key="3">
    <source>
        <dbReference type="ARBA" id="ARBA00022829"/>
    </source>
</evidence>
<evidence type="ECO:0000256" key="9">
    <source>
        <dbReference type="ARBA" id="ARBA00048017"/>
    </source>
</evidence>
<protein>
    <recommendedName>
        <fullName evidence="8">N-alpha-acetyltransferase 60</fullName>
        <ecNumber evidence="7">2.3.1.259</ecNumber>
        <ecNumber evidence="1">2.3.1.48</ecNumber>
    </recommendedName>
</protein>
<evidence type="ECO:0000313" key="12">
    <source>
        <dbReference type="EMBL" id="CAF0873152.1"/>
    </source>
</evidence>
<evidence type="ECO:0000256" key="2">
    <source>
        <dbReference type="ARBA" id="ARBA00022679"/>
    </source>
</evidence>
<evidence type="ECO:0000256" key="5">
    <source>
        <dbReference type="ARBA" id="ARBA00023315"/>
    </source>
</evidence>